<dbReference type="InterPro" id="IPR005828">
    <property type="entry name" value="MFS_sugar_transport-like"/>
</dbReference>
<dbReference type="InterPro" id="IPR020846">
    <property type="entry name" value="MFS_dom"/>
</dbReference>
<evidence type="ECO:0000256" key="3">
    <source>
        <dbReference type="ARBA" id="ARBA00022989"/>
    </source>
</evidence>
<proteinExistence type="predicted"/>
<sequence>MKKQLDRKKWRHRRQNSRCQGFFLCVSLGLQVHISTCWLHRFSCHGSERCCHRRNLKWTPRGFSECQTHVRMTDEMESSENPAESQTEDLLPKPKEIKYKNAGRSTFSQIVAMLVLACLLVDFGLELIIPTIVIGALHKNPDEALNLTDEQASWFGSILYFAHPIGALISGFLQELLGRKRSLLLVNIPMLVAWSTLYLASSVYQLYFVSAALGLCIGFCEAPLHSYIGEMSEPHVRGTLSAMGTASCLMGMLIMYLIGYLVHWRTAALISSFVPVITFLAIAQIPESPTWLVMNGREKEAQKALGWLRGWLKPEEVQEEFQRLLEYTDTKPKSKRFRGSQREKYEMVPTSENGVPQPLREHDESYWRKKFREITNKKLYLPLRMVFIVFFFGIATQLAAMRPFMVGVLIQFGLTVDNYLVLVLISFFYFVGAMMNVIFVRRLGKRRLTLYCQALATLSILLLGVYLAYLTGTAKVRAIDWIPISLFVSLFFASGSSIALIAWQLCAEVFPVEGRGTAQGLVAAWAYLVNFVMSKSYLYLERLVQLKGVFYFYGALSALGFFYYWRYLPETEGKSLDQIETYFTENCDEKDKFTKRKNNRG</sequence>
<evidence type="ECO:0000256" key="2">
    <source>
        <dbReference type="ARBA" id="ARBA00022692"/>
    </source>
</evidence>
<feature type="transmembrane region" description="Helical" evidence="5">
    <location>
        <begin position="154"/>
        <end position="173"/>
    </location>
</feature>
<feature type="transmembrane region" description="Helical" evidence="5">
    <location>
        <begin position="206"/>
        <end position="228"/>
    </location>
</feature>
<dbReference type="InterPro" id="IPR036259">
    <property type="entry name" value="MFS_trans_sf"/>
</dbReference>
<dbReference type="PANTHER" id="PTHR48021">
    <property type="match status" value="1"/>
</dbReference>
<dbReference type="PROSITE" id="PS50850">
    <property type="entry name" value="MFS"/>
    <property type="match status" value="1"/>
</dbReference>
<feature type="transmembrane region" description="Helical" evidence="5">
    <location>
        <begin position="450"/>
        <end position="469"/>
    </location>
</feature>
<dbReference type="SUPFAM" id="SSF103473">
    <property type="entry name" value="MFS general substrate transporter"/>
    <property type="match status" value="1"/>
</dbReference>
<feature type="domain" description="Major facilitator superfamily (MFS) profile" evidence="6">
    <location>
        <begin position="110"/>
        <end position="572"/>
    </location>
</feature>
<gene>
    <name evidence="7" type="ORF">BEMITA_LOCUS714</name>
</gene>
<feature type="transmembrane region" description="Helical" evidence="5">
    <location>
        <begin position="518"/>
        <end position="538"/>
    </location>
</feature>
<feature type="transmembrane region" description="Helical" evidence="5">
    <location>
        <begin position="379"/>
        <end position="399"/>
    </location>
</feature>
<dbReference type="AlphaFoldDB" id="A0A9P0EVM9"/>
<dbReference type="EMBL" id="OU963862">
    <property type="protein sequence ID" value="CAH0381020.1"/>
    <property type="molecule type" value="Genomic_DNA"/>
</dbReference>
<feature type="transmembrane region" description="Helical" evidence="5">
    <location>
        <begin position="419"/>
        <end position="438"/>
    </location>
</feature>
<evidence type="ECO:0000256" key="4">
    <source>
        <dbReference type="ARBA" id="ARBA00023136"/>
    </source>
</evidence>
<feature type="transmembrane region" description="Helical" evidence="5">
    <location>
        <begin position="110"/>
        <end position="134"/>
    </location>
</feature>
<evidence type="ECO:0000259" key="6">
    <source>
        <dbReference type="PROSITE" id="PS50850"/>
    </source>
</evidence>
<feature type="transmembrane region" description="Helical" evidence="5">
    <location>
        <begin position="182"/>
        <end position="200"/>
    </location>
</feature>
<comment type="subcellular location">
    <subcellularLocation>
        <location evidence="1">Membrane</location>
        <topology evidence="1">Multi-pass membrane protein</topology>
    </subcellularLocation>
</comment>
<dbReference type="GO" id="GO:0016020">
    <property type="term" value="C:membrane"/>
    <property type="evidence" value="ECO:0007669"/>
    <property type="project" value="UniProtKB-SubCell"/>
</dbReference>
<feature type="transmembrane region" description="Helical" evidence="5">
    <location>
        <begin position="267"/>
        <end position="285"/>
    </location>
</feature>
<name>A0A9P0EVM9_BEMTA</name>
<feature type="transmembrane region" description="Helical" evidence="5">
    <location>
        <begin position="240"/>
        <end position="261"/>
    </location>
</feature>
<organism evidence="7 8">
    <name type="scientific">Bemisia tabaci</name>
    <name type="common">Sweetpotato whitefly</name>
    <name type="synonym">Aleurodes tabaci</name>
    <dbReference type="NCBI Taxonomy" id="7038"/>
    <lineage>
        <taxon>Eukaryota</taxon>
        <taxon>Metazoa</taxon>
        <taxon>Ecdysozoa</taxon>
        <taxon>Arthropoda</taxon>
        <taxon>Hexapoda</taxon>
        <taxon>Insecta</taxon>
        <taxon>Pterygota</taxon>
        <taxon>Neoptera</taxon>
        <taxon>Paraneoptera</taxon>
        <taxon>Hemiptera</taxon>
        <taxon>Sternorrhyncha</taxon>
        <taxon>Aleyrodoidea</taxon>
        <taxon>Aleyrodidae</taxon>
        <taxon>Aleyrodinae</taxon>
        <taxon>Bemisia</taxon>
    </lineage>
</organism>
<evidence type="ECO:0000256" key="1">
    <source>
        <dbReference type="ARBA" id="ARBA00004141"/>
    </source>
</evidence>
<accession>A0A9P0EVM9</accession>
<keyword evidence="8" id="KW-1185">Reference proteome</keyword>
<evidence type="ECO:0000313" key="8">
    <source>
        <dbReference type="Proteomes" id="UP001152759"/>
    </source>
</evidence>
<dbReference type="Proteomes" id="UP001152759">
    <property type="component" value="Chromosome 1"/>
</dbReference>
<keyword evidence="2 5" id="KW-0812">Transmembrane</keyword>
<dbReference type="Gene3D" id="1.20.1250.20">
    <property type="entry name" value="MFS general substrate transporter like domains"/>
    <property type="match status" value="1"/>
</dbReference>
<dbReference type="Pfam" id="PF00083">
    <property type="entry name" value="Sugar_tr"/>
    <property type="match status" value="1"/>
</dbReference>
<dbReference type="FunFam" id="1.20.1250.20:FF:000249">
    <property type="entry name" value="facilitated trehalose transporter Tret1"/>
    <property type="match status" value="1"/>
</dbReference>
<evidence type="ECO:0000313" key="7">
    <source>
        <dbReference type="EMBL" id="CAH0381020.1"/>
    </source>
</evidence>
<feature type="transmembrane region" description="Helical" evidence="5">
    <location>
        <begin position="481"/>
        <end position="506"/>
    </location>
</feature>
<protein>
    <recommendedName>
        <fullName evidence="6">Major facilitator superfamily (MFS) profile domain-containing protein</fullName>
    </recommendedName>
</protein>
<evidence type="ECO:0000256" key="5">
    <source>
        <dbReference type="SAM" id="Phobius"/>
    </source>
</evidence>
<reference evidence="7" key="1">
    <citation type="submission" date="2021-12" db="EMBL/GenBank/DDBJ databases">
        <authorList>
            <person name="King R."/>
        </authorList>
    </citation>
    <scope>NUCLEOTIDE SEQUENCE</scope>
</reference>
<keyword evidence="4 5" id="KW-0472">Membrane</keyword>
<dbReference type="GO" id="GO:0022857">
    <property type="term" value="F:transmembrane transporter activity"/>
    <property type="evidence" value="ECO:0007669"/>
    <property type="project" value="InterPro"/>
</dbReference>
<feature type="transmembrane region" description="Helical" evidence="5">
    <location>
        <begin position="550"/>
        <end position="568"/>
    </location>
</feature>
<keyword evidence="3 5" id="KW-1133">Transmembrane helix</keyword>
<dbReference type="InterPro" id="IPR050549">
    <property type="entry name" value="MFS_Trehalose_Transporter"/>
</dbReference>
<dbReference type="PANTHER" id="PTHR48021:SF39">
    <property type="entry name" value="MAJOR FACILITATOR SUPERFAMILY (MFS) PROFILE DOMAIN-CONTAINING PROTEIN"/>
    <property type="match status" value="1"/>
</dbReference>